<sequence>MKINNWIYRHEKLDSELLELNGSVYANLDFLLCSRYYHTCNFLNSYRNPSQKFQIAILNSMINIHDSWKTQIVRKEDIYDLKLWVFPSEVLRSSVALSQRDITLENESQLVASHNEFPFDRYSSLRDELNKFSWKGFFNDTVYFASDFGKAQYAGQRLVLSREEMLAKMHKLGAKREHVRFENGQRDIKYTMREDNNLIWIGTKS</sequence>
<evidence type="ECO:0000313" key="1">
    <source>
        <dbReference type="EMBL" id="KKL44983.1"/>
    </source>
</evidence>
<name>A0A0F9C6N7_9ZZZZ</name>
<accession>A0A0F9C6N7</accession>
<dbReference type="EMBL" id="LAZR01034552">
    <property type="protein sequence ID" value="KKL44983.1"/>
    <property type="molecule type" value="Genomic_DNA"/>
</dbReference>
<protein>
    <submittedName>
        <fullName evidence="1">Uncharacterized protein</fullName>
    </submittedName>
</protein>
<organism evidence="1">
    <name type="scientific">marine sediment metagenome</name>
    <dbReference type="NCBI Taxonomy" id="412755"/>
    <lineage>
        <taxon>unclassified sequences</taxon>
        <taxon>metagenomes</taxon>
        <taxon>ecological metagenomes</taxon>
    </lineage>
</organism>
<comment type="caution">
    <text evidence="1">The sequence shown here is derived from an EMBL/GenBank/DDBJ whole genome shotgun (WGS) entry which is preliminary data.</text>
</comment>
<dbReference type="AlphaFoldDB" id="A0A0F9C6N7"/>
<gene>
    <name evidence="1" type="ORF">LCGC14_2360230</name>
</gene>
<reference evidence="1" key="1">
    <citation type="journal article" date="2015" name="Nature">
        <title>Complex archaea that bridge the gap between prokaryotes and eukaryotes.</title>
        <authorList>
            <person name="Spang A."/>
            <person name="Saw J.H."/>
            <person name="Jorgensen S.L."/>
            <person name="Zaremba-Niedzwiedzka K."/>
            <person name="Martijn J."/>
            <person name="Lind A.E."/>
            <person name="van Eijk R."/>
            <person name="Schleper C."/>
            <person name="Guy L."/>
            <person name="Ettema T.J."/>
        </authorList>
    </citation>
    <scope>NUCLEOTIDE SEQUENCE</scope>
</reference>
<proteinExistence type="predicted"/>